<dbReference type="AlphaFoldDB" id="A0A0C2H8A7"/>
<gene>
    <name evidence="2" type="ORF">F7P68_0012650</name>
    <name evidence="1" type="ORF">SN16_11225</name>
</gene>
<dbReference type="RefSeq" id="WP_040106706.1">
    <property type="nucleotide sequence ID" value="NZ_JABEVU030000001.1"/>
</dbReference>
<evidence type="ECO:0000313" key="2">
    <source>
        <dbReference type="EMBL" id="MDB0581375.1"/>
    </source>
</evidence>
<dbReference type="Proteomes" id="UP000527860">
    <property type="component" value="Unassembled WGS sequence"/>
</dbReference>
<reference evidence="2 4" key="4">
    <citation type="submission" date="2022-12" db="EMBL/GenBank/DDBJ databases">
        <title>Genome analysis and biological profiling of marine Salinicoccus roseus MOSEL-ME25.</title>
        <authorList>
            <person name="Mirza F.T."/>
            <person name="Xie Y."/>
            <person name="Shinwari Z.K."/>
        </authorList>
    </citation>
    <scope>NUCLEOTIDE SEQUENCE [LARGE SCALE GENOMIC DNA]</scope>
    <source>
        <strain evidence="2 4">MOSEL-ME25</strain>
    </source>
</reference>
<dbReference type="EMBL" id="JABEVU030000001">
    <property type="protein sequence ID" value="MDB0581375.1"/>
    <property type="molecule type" value="Genomic_DNA"/>
</dbReference>
<reference evidence="1 3" key="1">
    <citation type="submission" date="2015-01" db="EMBL/GenBank/DDBJ databases">
        <title>Genome sequences of high lactate-tolerant strain Salinicoccus roseus W12 with industrial interest.</title>
        <authorList>
            <person name="Wang H."/>
            <person name="Yu B."/>
        </authorList>
    </citation>
    <scope>NUCLEOTIDE SEQUENCE [LARGE SCALE GENOMIC DNA]</scope>
    <source>
        <strain evidence="1 3">W12</strain>
    </source>
</reference>
<sequence length="140" mass="16286">MTEIRGEGIQADTLEIKQLRIGHHDYKVIQKDGLKNEDKHDMYGQIDYDTKEIELNKEYTQNEQVMQNVLIHEVVHGLFHESALFDEAHNEELVERLSNTLHGFLKDNIDVLNAVYGSDEEIIEVRGYDGKLISKERVIH</sequence>
<keyword evidence="4" id="KW-1185">Reference proteome</keyword>
<protein>
    <recommendedName>
        <fullName evidence="5">Phage protein</fullName>
    </recommendedName>
</protein>
<evidence type="ECO:0000313" key="1">
    <source>
        <dbReference type="EMBL" id="KIH70065.1"/>
    </source>
</evidence>
<proteinExistence type="predicted"/>
<dbReference type="Proteomes" id="UP000031546">
    <property type="component" value="Unassembled WGS sequence"/>
</dbReference>
<dbReference type="GeneID" id="77846118"/>
<dbReference type="STRING" id="45670.SN16_11225"/>
<organism evidence="1 3">
    <name type="scientific">Salinicoccus roseus</name>
    <dbReference type="NCBI Taxonomy" id="45670"/>
    <lineage>
        <taxon>Bacteria</taxon>
        <taxon>Bacillati</taxon>
        <taxon>Bacillota</taxon>
        <taxon>Bacilli</taxon>
        <taxon>Bacillales</taxon>
        <taxon>Staphylococcaceae</taxon>
        <taxon>Salinicoccus</taxon>
    </lineage>
</organism>
<reference evidence="2" key="3">
    <citation type="submission" date="2020-04" db="EMBL/GenBank/DDBJ databases">
        <authorList>
            <person name="Tanveer F."/>
            <person name="Xie Y."/>
            <person name="Shinwari Z.K."/>
        </authorList>
    </citation>
    <scope>NUCLEOTIDE SEQUENCE</scope>
    <source>
        <strain evidence="2">MOSEL-ME25</strain>
    </source>
</reference>
<dbReference type="EMBL" id="JXII01000009">
    <property type="protein sequence ID" value="KIH70065.1"/>
    <property type="molecule type" value="Genomic_DNA"/>
</dbReference>
<accession>A0A0C2H8A7</accession>
<evidence type="ECO:0008006" key="5">
    <source>
        <dbReference type="Google" id="ProtNLM"/>
    </source>
</evidence>
<comment type="caution">
    <text evidence="1">The sequence shown here is derived from an EMBL/GenBank/DDBJ whole genome shotgun (WGS) entry which is preliminary data.</text>
</comment>
<dbReference type="OrthoDB" id="2140771at2"/>
<evidence type="ECO:0000313" key="3">
    <source>
        <dbReference type="Proteomes" id="UP000031546"/>
    </source>
</evidence>
<evidence type="ECO:0000313" key="4">
    <source>
        <dbReference type="Proteomes" id="UP000527860"/>
    </source>
</evidence>
<reference evidence="4" key="2">
    <citation type="submission" date="2020-04" db="EMBL/GenBank/DDBJ databases">
        <title>Genome analysis and biological profiling of marine Cellulosimicrobium funkei MOSEL-ME6.</title>
        <authorList>
            <person name="Tanveer F."/>
            <person name="Xie Y."/>
            <person name="Shinwari Z.K."/>
        </authorList>
    </citation>
    <scope>NUCLEOTIDE SEQUENCE [LARGE SCALE GENOMIC DNA]</scope>
    <source>
        <strain evidence="4">MOSEL-ME25</strain>
    </source>
</reference>
<name>A0A0C2H8A7_9STAP</name>